<accession>F6XTF5</accession>
<dbReference type="STRING" id="9796.ENSECAP00000002406"/>
<feature type="coiled-coil region" evidence="4">
    <location>
        <begin position="5"/>
        <end position="110"/>
    </location>
</feature>
<dbReference type="GO" id="GO:0031267">
    <property type="term" value="F:small GTPase binding"/>
    <property type="evidence" value="ECO:0000318"/>
    <property type="project" value="GO_Central"/>
</dbReference>
<feature type="coiled-coil region" evidence="4">
    <location>
        <begin position="274"/>
        <end position="336"/>
    </location>
</feature>
<feature type="compositionally biased region" description="Polar residues" evidence="5">
    <location>
        <begin position="246"/>
        <end position="258"/>
    </location>
</feature>
<protein>
    <submittedName>
        <fullName evidence="6">Uncharacterized protein</fullName>
    </submittedName>
</protein>
<keyword evidence="7" id="KW-1185">Reference proteome</keyword>
<evidence type="ECO:0000256" key="2">
    <source>
        <dbReference type="ARBA" id="ARBA00023034"/>
    </source>
</evidence>
<reference evidence="6" key="2">
    <citation type="submission" date="2025-08" db="UniProtKB">
        <authorList>
            <consortium name="Ensembl"/>
        </authorList>
    </citation>
    <scope>IDENTIFICATION</scope>
    <source>
        <strain evidence="6">Thoroughbred</strain>
    </source>
</reference>
<organism evidence="6 7">
    <name type="scientific">Equus caballus</name>
    <name type="common">Horse</name>
    <dbReference type="NCBI Taxonomy" id="9796"/>
    <lineage>
        <taxon>Eukaryota</taxon>
        <taxon>Metazoa</taxon>
        <taxon>Chordata</taxon>
        <taxon>Craniata</taxon>
        <taxon>Vertebrata</taxon>
        <taxon>Euteleostomi</taxon>
        <taxon>Mammalia</taxon>
        <taxon>Eutheria</taxon>
        <taxon>Laurasiatheria</taxon>
        <taxon>Perissodactyla</taxon>
        <taxon>Equidae</taxon>
        <taxon>Equus</taxon>
    </lineage>
</organism>
<dbReference type="GO" id="GO:0005794">
    <property type="term" value="C:Golgi apparatus"/>
    <property type="evidence" value="ECO:0000318"/>
    <property type="project" value="GO_Central"/>
</dbReference>
<reference evidence="6" key="3">
    <citation type="submission" date="2025-09" db="UniProtKB">
        <authorList>
            <consortium name="Ensembl"/>
        </authorList>
    </citation>
    <scope>IDENTIFICATION</scope>
    <source>
        <strain evidence="6">Thoroughbred</strain>
    </source>
</reference>
<dbReference type="GO" id="GO:0007030">
    <property type="term" value="P:Golgi organization"/>
    <property type="evidence" value="ECO:0000318"/>
    <property type="project" value="GO_Central"/>
</dbReference>
<feature type="region of interest" description="Disordered" evidence="5">
    <location>
        <begin position="438"/>
        <end position="472"/>
    </location>
</feature>
<keyword evidence="2" id="KW-0333">Golgi apparatus</keyword>
<dbReference type="Ensembl" id="ENSECAT00000003393.2">
    <property type="protein sequence ID" value="ENSECAP00000002406.2"/>
    <property type="gene ID" value="ENSECAG00000003546.2"/>
</dbReference>
<name>F6XTF5_HORSE</name>
<dbReference type="OMA" id="VESCEIN"/>
<evidence type="ECO:0000256" key="3">
    <source>
        <dbReference type="ARBA" id="ARBA00023054"/>
    </source>
</evidence>
<feature type="region of interest" description="Disordered" evidence="5">
    <location>
        <begin position="399"/>
        <end position="422"/>
    </location>
</feature>
<keyword evidence="3 4" id="KW-0175">Coiled coil</keyword>
<dbReference type="GeneTree" id="ENSGT00710000106769"/>
<dbReference type="PANTHER" id="PTHR18921">
    <property type="entry name" value="MYOSIN HEAVY CHAIN - RELATED"/>
    <property type="match status" value="1"/>
</dbReference>
<dbReference type="GO" id="GO:0006888">
    <property type="term" value="P:endoplasmic reticulum to Golgi vesicle-mediated transport"/>
    <property type="evidence" value="ECO:0000318"/>
    <property type="project" value="GO_Central"/>
</dbReference>
<reference evidence="6 7" key="1">
    <citation type="journal article" date="2009" name="Science">
        <title>Genome sequence, comparative analysis, and population genetics of the domestic horse.</title>
        <authorList>
            <consortium name="Broad Institute Genome Sequencing Platform"/>
            <consortium name="Broad Institute Whole Genome Assembly Team"/>
            <person name="Wade C.M."/>
            <person name="Giulotto E."/>
            <person name="Sigurdsson S."/>
            <person name="Zoli M."/>
            <person name="Gnerre S."/>
            <person name="Imsland F."/>
            <person name="Lear T.L."/>
            <person name="Adelson D.L."/>
            <person name="Bailey E."/>
            <person name="Bellone R.R."/>
            <person name="Bloecker H."/>
            <person name="Distl O."/>
            <person name="Edgar R.C."/>
            <person name="Garber M."/>
            <person name="Leeb T."/>
            <person name="Mauceli E."/>
            <person name="MacLeod J.N."/>
            <person name="Penedo M.C.T."/>
            <person name="Raison J.M."/>
            <person name="Sharpe T."/>
            <person name="Vogel J."/>
            <person name="Andersson L."/>
            <person name="Antczak D.F."/>
            <person name="Biagi T."/>
            <person name="Binns M.M."/>
            <person name="Chowdhary B.P."/>
            <person name="Coleman S.J."/>
            <person name="Della Valle G."/>
            <person name="Fryc S."/>
            <person name="Guerin G."/>
            <person name="Hasegawa T."/>
            <person name="Hill E.W."/>
            <person name="Jurka J."/>
            <person name="Kiialainen A."/>
            <person name="Lindgren G."/>
            <person name="Liu J."/>
            <person name="Magnani E."/>
            <person name="Mickelson J.R."/>
            <person name="Murray J."/>
            <person name="Nergadze S.G."/>
            <person name="Onofrio R."/>
            <person name="Pedroni S."/>
            <person name="Piras M.F."/>
            <person name="Raudsepp T."/>
            <person name="Rocchi M."/>
            <person name="Roeed K.H."/>
            <person name="Ryder O.A."/>
            <person name="Searle S."/>
            <person name="Skow L."/>
            <person name="Swinburne J.E."/>
            <person name="Syvaenen A.C."/>
            <person name="Tozaki T."/>
            <person name="Valberg S.J."/>
            <person name="Vaudin M."/>
            <person name="White J.R."/>
            <person name="Zody M.C."/>
            <person name="Lander E.S."/>
            <person name="Lindblad-Toh K."/>
        </authorList>
    </citation>
    <scope>NUCLEOTIDE SEQUENCE [LARGE SCALE GENOMIC DNA]</scope>
    <source>
        <strain evidence="6 7">Thoroughbred</strain>
    </source>
</reference>
<dbReference type="Bgee" id="ENSECAG00000003546">
    <property type="expression patterns" value="Expressed in gluteus medius and 14 other cell types or tissues"/>
</dbReference>
<comment type="subcellular location">
    <subcellularLocation>
        <location evidence="1">Golgi apparatus</location>
    </subcellularLocation>
</comment>
<dbReference type="PaxDb" id="9796-ENSECAP00000002406"/>
<dbReference type="HOGENOM" id="CLU_026860_0_0_1"/>
<proteinExistence type="predicted"/>
<dbReference type="AlphaFoldDB" id="F6XTF5"/>
<sequence length="541" mass="60775">MAATSELERERHAQTDSEIQRLKEKQEALQNTLEDKELLIEVQREEFLSVRENLTTQASETKKLLRQAVTNLKERIVHLEVDACQVKQENAKLLERSREKDTENQALQETNMRLSMMLREKEFECVSVKKKALAFECLLREKEQGRAGELSQLFNAVTSMQEKSILFQQERDEAALALRQERVENCALREEVHLLRDKEARLSQELGRSRTQASECQDSHLRAARLAEDRAAQLRRKVTALEERLLSSSHATQKSSQRAQKEETRAAARHAGALANLKVVLAEWMQKADGLEGKLRSLQGRLERAQAASRLQEEQIGELQRQNEARQEVLEDVQKKWTDLVSTLEGKADKALLRKLFTDALQSSRHERREAFRQMGSTLGVEREEMEQLLQEEQGGLTGWVTGRLGSHSAPDTPRRPNQQSELKSSFSELFVNFLEAESQGASPPRQLPAQPRKRPEAPARKRLAKNVPPLLRTALAATPRRSDGNPCSPAMSLINPPGPGTGGSGHLLLDAVTDVVPTGTPWLLPPAKSAAGLLQGLSKP</sequence>
<dbReference type="PANTHER" id="PTHR18921:SF2">
    <property type="entry name" value="THYROID RECEPTOR-INTERACTING PROTEIN 11"/>
    <property type="match status" value="1"/>
</dbReference>
<evidence type="ECO:0000313" key="6">
    <source>
        <dbReference type="Ensembl" id="ENSECAP00000002406.2"/>
    </source>
</evidence>
<evidence type="ECO:0000313" key="7">
    <source>
        <dbReference type="Proteomes" id="UP000002281"/>
    </source>
</evidence>
<evidence type="ECO:0000256" key="1">
    <source>
        <dbReference type="ARBA" id="ARBA00004555"/>
    </source>
</evidence>
<evidence type="ECO:0000256" key="4">
    <source>
        <dbReference type="SAM" id="Coils"/>
    </source>
</evidence>
<dbReference type="InParanoid" id="F6XTF5"/>
<evidence type="ECO:0000256" key="5">
    <source>
        <dbReference type="SAM" id="MobiDB-lite"/>
    </source>
</evidence>
<dbReference type="Proteomes" id="UP000002281">
    <property type="component" value="Chromosome 13"/>
</dbReference>
<feature type="region of interest" description="Disordered" evidence="5">
    <location>
        <begin position="245"/>
        <end position="267"/>
    </location>
</feature>